<dbReference type="WBParaSite" id="MBELARI_LOCUS5470">
    <property type="protein sequence ID" value="MBELARI_LOCUS5470"/>
    <property type="gene ID" value="MBELARI_LOCUS5470"/>
</dbReference>
<proteinExistence type="predicted"/>
<dbReference type="Proteomes" id="UP000887575">
    <property type="component" value="Unassembled WGS sequence"/>
</dbReference>
<keyword evidence="2" id="KW-1185">Reference proteome</keyword>
<accession>A0AAF3FEL6</accession>
<protein>
    <submittedName>
        <fullName evidence="3">Uncharacterized protein</fullName>
    </submittedName>
</protein>
<sequence>MTSSIASPNIPFDSYGCDIQEMLLEFTNEHLKTCLENVAIEKSHSPFEKVDVDVNEQSSSSNSFDESNDLPPLSQEEQYFDSISISDTIQEAKDSSRYFFDARSFSTETNDSEVFMESESNNDFSVEILRHADSDGCTLWVITADEILSENAEPVELSVQASPDSQSLNASLFPIVNIISHGLRKESPVDFSVFFPENQNSYSTFPKERGVQYRPVSVAIPLDATGSG</sequence>
<reference evidence="3" key="1">
    <citation type="submission" date="2024-02" db="UniProtKB">
        <authorList>
            <consortium name="WormBaseParasite"/>
        </authorList>
    </citation>
    <scope>IDENTIFICATION</scope>
</reference>
<evidence type="ECO:0000256" key="1">
    <source>
        <dbReference type="SAM" id="MobiDB-lite"/>
    </source>
</evidence>
<dbReference type="AlphaFoldDB" id="A0AAF3FEL6"/>
<feature type="compositionally biased region" description="Low complexity" evidence="1">
    <location>
        <begin position="55"/>
        <end position="65"/>
    </location>
</feature>
<evidence type="ECO:0000313" key="2">
    <source>
        <dbReference type="Proteomes" id="UP000887575"/>
    </source>
</evidence>
<evidence type="ECO:0000313" key="3">
    <source>
        <dbReference type="WBParaSite" id="MBELARI_LOCUS5470"/>
    </source>
</evidence>
<organism evidence="2 3">
    <name type="scientific">Mesorhabditis belari</name>
    <dbReference type="NCBI Taxonomy" id="2138241"/>
    <lineage>
        <taxon>Eukaryota</taxon>
        <taxon>Metazoa</taxon>
        <taxon>Ecdysozoa</taxon>
        <taxon>Nematoda</taxon>
        <taxon>Chromadorea</taxon>
        <taxon>Rhabditida</taxon>
        <taxon>Rhabditina</taxon>
        <taxon>Rhabditomorpha</taxon>
        <taxon>Rhabditoidea</taxon>
        <taxon>Rhabditidae</taxon>
        <taxon>Mesorhabditinae</taxon>
        <taxon>Mesorhabditis</taxon>
    </lineage>
</organism>
<feature type="region of interest" description="Disordered" evidence="1">
    <location>
        <begin position="54"/>
        <end position="73"/>
    </location>
</feature>
<name>A0AAF3FEL6_9BILA</name>